<gene>
    <name evidence="1" type="ORF">A2812_03330</name>
</gene>
<name>A0A1G2HTA1_9BACT</name>
<comment type="caution">
    <text evidence="1">The sequence shown here is derived from an EMBL/GenBank/DDBJ whole genome shotgun (WGS) entry which is preliminary data.</text>
</comment>
<evidence type="ECO:0000313" key="2">
    <source>
        <dbReference type="Proteomes" id="UP000177190"/>
    </source>
</evidence>
<proteinExistence type="predicted"/>
<accession>A0A1G2HTA1</accession>
<dbReference type="EMBL" id="MHOM01000003">
    <property type="protein sequence ID" value="OGZ65629.1"/>
    <property type="molecule type" value="Genomic_DNA"/>
</dbReference>
<dbReference type="Proteomes" id="UP000177190">
    <property type="component" value="Unassembled WGS sequence"/>
</dbReference>
<organism evidence="1 2">
    <name type="scientific">Candidatus Staskawiczbacteria bacterium RIFCSPHIGHO2_01_FULL_36_16</name>
    <dbReference type="NCBI Taxonomy" id="1802200"/>
    <lineage>
        <taxon>Bacteria</taxon>
        <taxon>Candidatus Staskawicziibacteriota</taxon>
    </lineage>
</organism>
<sequence>MLDDKDVEKLVEVFATKEDLKELVTKNDFDEFKDKSLSKLDKILEGIVPLKEEKTIKDEQDMRQKKVLEIHNNALKKNKILSEEQVSEIDKLRVF</sequence>
<reference evidence="1 2" key="1">
    <citation type="journal article" date="2016" name="Nat. Commun.">
        <title>Thousands of microbial genomes shed light on interconnected biogeochemical processes in an aquifer system.</title>
        <authorList>
            <person name="Anantharaman K."/>
            <person name="Brown C.T."/>
            <person name="Hug L.A."/>
            <person name="Sharon I."/>
            <person name="Castelle C.J."/>
            <person name="Probst A.J."/>
            <person name="Thomas B.C."/>
            <person name="Singh A."/>
            <person name="Wilkins M.J."/>
            <person name="Karaoz U."/>
            <person name="Brodie E.L."/>
            <person name="Williams K.H."/>
            <person name="Hubbard S.S."/>
            <person name="Banfield J.F."/>
        </authorList>
    </citation>
    <scope>NUCLEOTIDE SEQUENCE [LARGE SCALE GENOMIC DNA]</scope>
</reference>
<evidence type="ECO:0000313" key="1">
    <source>
        <dbReference type="EMBL" id="OGZ65629.1"/>
    </source>
</evidence>
<protein>
    <submittedName>
        <fullName evidence="1">Uncharacterized protein</fullName>
    </submittedName>
</protein>
<dbReference type="AlphaFoldDB" id="A0A1G2HTA1"/>